<evidence type="ECO:0000313" key="2">
    <source>
        <dbReference type="EMBL" id="RLM68996.1"/>
    </source>
</evidence>
<organism evidence="2 3">
    <name type="scientific">Panicum miliaceum</name>
    <name type="common">Proso millet</name>
    <name type="synonym">Broomcorn millet</name>
    <dbReference type="NCBI Taxonomy" id="4540"/>
    <lineage>
        <taxon>Eukaryota</taxon>
        <taxon>Viridiplantae</taxon>
        <taxon>Streptophyta</taxon>
        <taxon>Embryophyta</taxon>
        <taxon>Tracheophyta</taxon>
        <taxon>Spermatophyta</taxon>
        <taxon>Magnoliopsida</taxon>
        <taxon>Liliopsida</taxon>
        <taxon>Poales</taxon>
        <taxon>Poaceae</taxon>
        <taxon>PACMAD clade</taxon>
        <taxon>Panicoideae</taxon>
        <taxon>Panicodae</taxon>
        <taxon>Paniceae</taxon>
        <taxon>Panicinae</taxon>
        <taxon>Panicum</taxon>
        <taxon>Panicum sect. Panicum</taxon>
    </lineage>
</organism>
<keyword evidence="3" id="KW-1185">Reference proteome</keyword>
<comment type="caution">
    <text evidence="2">The sequence shown here is derived from an EMBL/GenBank/DDBJ whole genome shotgun (WGS) entry which is preliminary data.</text>
</comment>
<dbReference type="InterPro" id="IPR011009">
    <property type="entry name" value="Kinase-like_dom_sf"/>
</dbReference>
<gene>
    <name evidence="2" type="ORF">C2845_PM17G07330</name>
</gene>
<dbReference type="PANTHER" id="PTHR45707:SF81">
    <property type="entry name" value="PROTEIN KINASE DOMAIN-CONTAINING PROTEIN"/>
    <property type="match status" value="1"/>
</dbReference>
<dbReference type="Proteomes" id="UP000275267">
    <property type="component" value="Unassembled WGS sequence"/>
</dbReference>
<dbReference type="PROSITE" id="PS50011">
    <property type="entry name" value="PROTEIN_KINASE_DOM"/>
    <property type="match status" value="1"/>
</dbReference>
<dbReference type="Pfam" id="PF00069">
    <property type="entry name" value="Pkinase"/>
    <property type="match status" value="1"/>
</dbReference>
<dbReference type="PANTHER" id="PTHR45707">
    <property type="entry name" value="C2 CALCIUM/LIPID-BINDING PLANT PHOSPHORIBOSYLTRANSFERASE FAMILY PROTEIN"/>
    <property type="match status" value="1"/>
</dbReference>
<reference evidence="3" key="1">
    <citation type="journal article" date="2019" name="Nat. Commun.">
        <title>The genome of broomcorn millet.</title>
        <authorList>
            <person name="Zou C."/>
            <person name="Miki D."/>
            <person name="Li D."/>
            <person name="Tang Q."/>
            <person name="Xiao L."/>
            <person name="Rajput S."/>
            <person name="Deng P."/>
            <person name="Jia W."/>
            <person name="Huang R."/>
            <person name="Zhang M."/>
            <person name="Sun Y."/>
            <person name="Hu J."/>
            <person name="Fu X."/>
            <person name="Schnable P.S."/>
            <person name="Li F."/>
            <person name="Zhang H."/>
            <person name="Feng B."/>
            <person name="Zhu X."/>
            <person name="Liu R."/>
            <person name="Schnable J.C."/>
            <person name="Zhu J.-K."/>
            <person name="Zhang H."/>
        </authorList>
    </citation>
    <scope>NUCLEOTIDE SEQUENCE [LARGE SCALE GENOMIC DNA]</scope>
</reference>
<name>A0A3L6Q1R5_PANMI</name>
<dbReference type="InterPro" id="IPR000719">
    <property type="entry name" value="Prot_kinase_dom"/>
</dbReference>
<feature type="domain" description="Protein kinase" evidence="1">
    <location>
        <begin position="1"/>
        <end position="113"/>
    </location>
</feature>
<dbReference type="GO" id="GO:0004672">
    <property type="term" value="F:protein kinase activity"/>
    <property type="evidence" value="ECO:0007669"/>
    <property type="project" value="InterPro"/>
</dbReference>
<evidence type="ECO:0000313" key="3">
    <source>
        <dbReference type="Proteomes" id="UP000275267"/>
    </source>
</evidence>
<dbReference type="Gene3D" id="2.60.60.20">
    <property type="entry name" value="PLAT/LH2 domain"/>
    <property type="match status" value="1"/>
</dbReference>
<dbReference type="OrthoDB" id="688481at2759"/>
<evidence type="ECO:0000259" key="1">
    <source>
        <dbReference type="PROSITE" id="PS50011"/>
    </source>
</evidence>
<proteinExistence type="predicted"/>
<dbReference type="EMBL" id="PQIB02000014">
    <property type="protein sequence ID" value="RLM68996.1"/>
    <property type="molecule type" value="Genomic_DNA"/>
</dbReference>
<accession>A0A3L6Q1R5</accession>
<dbReference type="AlphaFoldDB" id="A0A3L6Q1R5"/>
<dbReference type="GO" id="GO:0005524">
    <property type="term" value="F:ATP binding"/>
    <property type="evidence" value="ECO:0007669"/>
    <property type="project" value="InterPro"/>
</dbReference>
<dbReference type="SUPFAM" id="SSF56112">
    <property type="entry name" value="Protein kinase-like (PK-like)"/>
    <property type="match status" value="1"/>
</dbReference>
<dbReference type="Gene3D" id="1.10.510.10">
    <property type="entry name" value="Transferase(Phosphotransferase) domain 1"/>
    <property type="match status" value="1"/>
</dbReference>
<dbReference type="STRING" id="4540.A0A3L6Q1R5"/>
<protein>
    <recommendedName>
        <fullName evidence="1">Protein kinase domain-containing protein</fullName>
    </recommendedName>
</protein>
<sequence length="243" mass="27470">MTPKIADFGLSRLWDEHKSRTIVKGHLAGSLGYMAPEYLIHGIVTRKADIFSLGVTMIEIITGFREYPQSTMTYFLHYNENDRHQRCVDPDMNRRPHARDIIEMLSAVENPYMDSEISKDAQLHQDTPFQAPCRMPVASMDGPSAAVLSDSSADDRAKDTIDQRDDQELCLLTRQHGVRKNGRLNGSMVLMLKRVLDSKVSTRGLLDGMRHFLGFGVTCQLISSTVVDPTKTLYILLFMHINV</sequence>